<protein>
    <submittedName>
        <fullName evidence="5">HD domain-containing protein</fullName>
    </submittedName>
</protein>
<evidence type="ECO:0000259" key="4">
    <source>
        <dbReference type="PROSITE" id="PS51832"/>
    </source>
</evidence>
<feature type="transmembrane region" description="Helical" evidence="1">
    <location>
        <begin position="140"/>
        <end position="162"/>
    </location>
</feature>
<keyword evidence="6" id="KW-1185">Reference proteome</keyword>
<dbReference type="InterPro" id="IPR006674">
    <property type="entry name" value="HD_domain"/>
</dbReference>
<dbReference type="SMART" id="SM00471">
    <property type="entry name" value="HDc"/>
    <property type="match status" value="1"/>
</dbReference>
<dbReference type="SMART" id="SM00304">
    <property type="entry name" value="HAMP"/>
    <property type="match status" value="1"/>
</dbReference>
<dbReference type="NCBIfam" id="TIGR00277">
    <property type="entry name" value="HDIG"/>
    <property type="match status" value="1"/>
</dbReference>
<dbReference type="PROSITE" id="PS50885">
    <property type="entry name" value="HAMP"/>
    <property type="match status" value="1"/>
</dbReference>
<evidence type="ECO:0000313" key="6">
    <source>
        <dbReference type="Proteomes" id="UP000617402"/>
    </source>
</evidence>
<evidence type="ECO:0000259" key="3">
    <source>
        <dbReference type="PROSITE" id="PS51831"/>
    </source>
</evidence>
<feature type="domain" description="HD-GYP" evidence="4">
    <location>
        <begin position="395"/>
        <end position="587"/>
    </location>
</feature>
<evidence type="ECO:0000259" key="2">
    <source>
        <dbReference type="PROSITE" id="PS50885"/>
    </source>
</evidence>
<evidence type="ECO:0000256" key="1">
    <source>
        <dbReference type="SAM" id="Phobius"/>
    </source>
</evidence>
<dbReference type="SUPFAM" id="SSF109604">
    <property type="entry name" value="HD-domain/PDEase-like"/>
    <property type="match status" value="1"/>
</dbReference>
<dbReference type="PROSITE" id="PS51831">
    <property type="entry name" value="HD"/>
    <property type="match status" value="1"/>
</dbReference>
<reference evidence="5 6" key="1">
    <citation type="submission" date="2020-07" db="EMBL/GenBank/DDBJ databases">
        <title>Draft whole-genome sequence of Heliobacterium chlorum DSM 3682, type strain.</title>
        <authorList>
            <person name="Kyndt J.A."/>
            <person name="Meyer T.E."/>
            <person name="Imhoff J.F."/>
        </authorList>
    </citation>
    <scope>NUCLEOTIDE SEQUENCE [LARGE SCALE GENOMIC DNA]</scope>
    <source>
        <strain evidence="5 6">DSM 3682</strain>
    </source>
</reference>
<feature type="domain" description="HD" evidence="3">
    <location>
        <begin position="417"/>
        <end position="539"/>
    </location>
</feature>
<dbReference type="Gene3D" id="6.10.340.10">
    <property type="match status" value="1"/>
</dbReference>
<organism evidence="5 6">
    <name type="scientific">Heliobacterium chlorum</name>
    <dbReference type="NCBI Taxonomy" id="2698"/>
    <lineage>
        <taxon>Bacteria</taxon>
        <taxon>Bacillati</taxon>
        <taxon>Bacillota</taxon>
        <taxon>Clostridia</taxon>
        <taxon>Eubacteriales</taxon>
        <taxon>Heliobacteriaceae</taxon>
        <taxon>Heliobacterium</taxon>
    </lineage>
</organism>
<dbReference type="InterPro" id="IPR003018">
    <property type="entry name" value="GAF"/>
</dbReference>
<dbReference type="SUPFAM" id="SSF158472">
    <property type="entry name" value="HAMP domain-like"/>
    <property type="match status" value="1"/>
</dbReference>
<dbReference type="PANTHER" id="PTHR43155:SF2">
    <property type="entry name" value="CYCLIC DI-GMP PHOSPHODIESTERASE PA4108"/>
    <property type="match status" value="1"/>
</dbReference>
<feature type="domain" description="HAMP" evidence="2">
    <location>
        <begin position="163"/>
        <end position="214"/>
    </location>
</feature>
<dbReference type="Proteomes" id="UP000617402">
    <property type="component" value="Unassembled WGS sequence"/>
</dbReference>
<keyword evidence="1" id="KW-0472">Membrane</keyword>
<dbReference type="CDD" id="cd00077">
    <property type="entry name" value="HDc"/>
    <property type="match status" value="1"/>
</dbReference>
<dbReference type="Gene3D" id="3.30.450.40">
    <property type="match status" value="1"/>
</dbReference>
<sequence>MAWIRHITFRYWLTMTLISLIGIVAMAGHYVRVESAYLEDNLRKEAASRGSVLASAVSLDMLKGDYSRINSLVYSMMSQSDVQYVTVYDTDGQIINQSGENNGRELLVETVPIMYFYKPLGMVEVAMRADKLQAQKRLRLWYTGSVAFTVFCLAMALSTFLSRRMTAPLRRMTLAAQQMTEGKRVCVQVEGPDEIAALASAFNQMSAAVAEQEASLNREIQKATATLKEKLATLEAMDQIFRAVLGNTLRREEVVRAILEHVKDLVPTHYITVAMWEDEKKTANFYIWETQSGGMIVDTVPIETTLIPRLMEERSPLIRPNLQTLELFPHEEELLVLGLHSTLSVPLTANDKVIGIITVGHREPEFYGDEHVQRLFEMAHVVSMALVSANTYGALQDSFWAMIKTLSRAIDLRDAYTGGHSEQVMLLSRAIARHAGVSEGELETIGVAGLLHDVGKIGIKESVLQKPGPLTDVEFAEMKGHSAMGAELLRPIKLFREVATIVYHHHERYDGRGYPQSLSGEDIPLASRIIAIADAIDAMASDRPYRKRLPAERIREELLRHSGSQFDPRLVDAILPHFNELISVAFR</sequence>
<comment type="caution">
    <text evidence="5">The sequence shown here is derived from an EMBL/GenBank/DDBJ whole genome shotgun (WGS) entry which is preliminary data.</text>
</comment>
<accession>A0ABR7SZW5</accession>
<dbReference type="PANTHER" id="PTHR43155">
    <property type="entry name" value="CYCLIC DI-GMP PHOSPHODIESTERASE PA4108-RELATED"/>
    <property type="match status" value="1"/>
</dbReference>
<feature type="transmembrane region" description="Helical" evidence="1">
    <location>
        <begin position="12"/>
        <end position="31"/>
    </location>
</feature>
<keyword evidence="1" id="KW-1133">Transmembrane helix</keyword>
<dbReference type="InterPro" id="IPR029016">
    <property type="entry name" value="GAF-like_dom_sf"/>
</dbReference>
<dbReference type="PROSITE" id="PS51832">
    <property type="entry name" value="HD_GYP"/>
    <property type="match status" value="1"/>
</dbReference>
<dbReference type="CDD" id="cd06225">
    <property type="entry name" value="HAMP"/>
    <property type="match status" value="1"/>
</dbReference>
<dbReference type="InterPro" id="IPR006675">
    <property type="entry name" value="HDIG_dom"/>
</dbReference>
<dbReference type="SMART" id="SM00065">
    <property type="entry name" value="GAF"/>
    <property type="match status" value="1"/>
</dbReference>
<dbReference type="RefSeq" id="WP_188039218.1">
    <property type="nucleotide sequence ID" value="NZ_JACVHF010000004.1"/>
</dbReference>
<dbReference type="InterPro" id="IPR037522">
    <property type="entry name" value="HD_GYP_dom"/>
</dbReference>
<name>A0ABR7SZW5_HELCL</name>
<gene>
    <name evidence="5" type="ORF">H1S01_06105</name>
</gene>
<dbReference type="Pfam" id="PF00672">
    <property type="entry name" value="HAMP"/>
    <property type="match status" value="1"/>
</dbReference>
<evidence type="ECO:0000313" key="5">
    <source>
        <dbReference type="EMBL" id="MBC9784084.1"/>
    </source>
</evidence>
<proteinExistence type="predicted"/>
<dbReference type="Pfam" id="PF13185">
    <property type="entry name" value="GAF_2"/>
    <property type="match status" value="1"/>
</dbReference>
<dbReference type="Gene3D" id="1.10.3210.10">
    <property type="entry name" value="Hypothetical protein af1432"/>
    <property type="match status" value="1"/>
</dbReference>
<keyword evidence="1" id="KW-0812">Transmembrane</keyword>
<dbReference type="EMBL" id="JACVHF010000004">
    <property type="protein sequence ID" value="MBC9784084.1"/>
    <property type="molecule type" value="Genomic_DNA"/>
</dbReference>
<dbReference type="SUPFAM" id="SSF55781">
    <property type="entry name" value="GAF domain-like"/>
    <property type="match status" value="1"/>
</dbReference>
<dbReference type="InterPro" id="IPR003660">
    <property type="entry name" value="HAMP_dom"/>
</dbReference>
<dbReference type="Pfam" id="PF13487">
    <property type="entry name" value="HD_5"/>
    <property type="match status" value="1"/>
</dbReference>
<dbReference type="InterPro" id="IPR003607">
    <property type="entry name" value="HD/PDEase_dom"/>
</dbReference>